<reference evidence="5" key="1">
    <citation type="journal article" date="2019" name="Int. J. Syst. Evol. Microbiol.">
        <title>The Global Catalogue of Microorganisms (GCM) 10K type strain sequencing project: providing services to taxonomists for standard genome sequencing and annotation.</title>
        <authorList>
            <consortium name="The Broad Institute Genomics Platform"/>
            <consortium name="The Broad Institute Genome Sequencing Center for Infectious Disease"/>
            <person name="Wu L."/>
            <person name="Ma J."/>
        </authorList>
    </citation>
    <scope>NUCLEOTIDE SEQUENCE [LARGE SCALE GENOMIC DNA]</scope>
    <source>
        <strain evidence="5">JCM 17809</strain>
    </source>
</reference>
<dbReference type="InterPro" id="IPR036409">
    <property type="entry name" value="Aldolase_II/adducin_N_sf"/>
</dbReference>
<evidence type="ECO:0000313" key="5">
    <source>
        <dbReference type="Proteomes" id="UP001500945"/>
    </source>
</evidence>
<evidence type="ECO:0000256" key="1">
    <source>
        <dbReference type="ARBA" id="ARBA00022723"/>
    </source>
</evidence>
<organism evidence="4 5">
    <name type="scientific">Fodinibacter luteus</name>
    <dbReference type="NCBI Taxonomy" id="552064"/>
    <lineage>
        <taxon>Bacteria</taxon>
        <taxon>Bacillati</taxon>
        <taxon>Actinomycetota</taxon>
        <taxon>Actinomycetes</taxon>
        <taxon>Micrococcales</taxon>
        <taxon>Intrasporangiaceae</taxon>
        <taxon>Fodinibacter (ex Wang et al. 2009)</taxon>
    </lineage>
</organism>
<keyword evidence="2" id="KW-0456">Lyase</keyword>
<keyword evidence="5" id="KW-1185">Reference proteome</keyword>
<dbReference type="InterPro" id="IPR050197">
    <property type="entry name" value="Aldolase_class_II_sugar_metab"/>
</dbReference>
<dbReference type="SUPFAM" id="SSF53639">
    <property type="entry name" value="AraD/HMP-PK domain-like"/>
    <property type="match status" value="1"/>
</dbReference>
<dbReference type="InterPro" id="IPR001303">
    <property type="entry name" value="Aldolase_II/adducin_N"/>
</dbReference>
<comment type="caution">
    <text evidence="4">The sequence shown here is derived from an EMBL/GenBank/DDBJ whole genome shotgun (WGS) entry which is preliminary data.</text>
</comment>
<evidence type="ECO:0000313" key="4">
    <source>
        <dbReference type="EMBL" id="GAA4406393.1"/>
    </source>
</evidence>
<accession>A0ABP8KG84</accession>
<dbReference type="RefSeq" id="WP_345205553.1">
    <property type="nucleotide sequence ID" value="NZ_BAABGM010000013.1"/>
</dbReference>
<dbReference type="SMART" id="SM01007">
    <property type="entry name" value="Aldolase_II"/>
    <property type="match status" value="1"/>
</dbReference>
<proteinExistence type="predicted"/>
<dbReference type="EMBL" id="BAABGM010000013">
    <property type="protein sequence ID" value="GAA4406393.1"/>
    <property type="molecule type" value="Genomic_DNA"/>
</dbReference>
<dbReference type="PANTHER" id="PTHR22789:SF0">
    <property type="entry name" value="3-OXO-TETRONATE 4-PHOSPHATE DECARBOXYLASE-RELATED"/>
    <property type="match status" value="1"/>
</dbReference>
<gene>
    <name evidence="4" type="ORF">GCM10023168_21170</name>
</gene>
<sequence length="209" mass="22362">MTSERETLIDELLDAGRHVVARGLVQASGGNLSVRLPGTDRFLVTGSGTWLDRLTPGDLAELTLDGEHVGGAARASVEWKLHQRTYAVRPDVNAVVHLHPQHVLLVDMLGVAIRFTTLDHQFYLGSAGRVPFLPAGSQEIADAAAQAASDHDAVVLAHHGCSALGDTVSMALRRALNLEEAAAMTYRLLLAGDRTSDFPAQWKDSIVSA</sequence>
<dbReference type="PANTHER" id="PTHR22789">
    <property type="entry name" value="FUCULOSE PHOSPHATE ALDOLASE"/>
    <property type="match status" value="1"/>
</dbReference>
<dbReference type="Proteomes" id="UP001500945">
    <property type="component" value="Unassembled WGS sequence"/>
</dbReference>
<protein>
    <submittedName>
        <fullName evidence="4">Aldolase</fullName>
    </submittedName>
</protein>
<dbReference type="Gene3D" id="3.40.225.10">
    <property type="entry name" value="Class II aldolase/adducin N-terminal domain"/>
    <property type="match status" value="1"/>
</dbReference>
<feature type="domain" description="Class II aldolase/adducin N-terminal" evidence="3">
    <location>
        <begin position="10"/>
        <end position="186"/>
    </location>
</feature>
<evidence type="ECO:0000256" key="2">
    <source>
        <dbReference type="ARBA" id="ARBA00023239"/>
    </source>
</evidence>
<evidence type="ECO:0000259" key="3">
    <source>
        <dbReference type="SMART" id="SM01007"/>
    </source>
</evidence>
<dbReference type="Pfam" id="PF00596">
    <property type="entry name" value="Aldolase_II"/>
    <property type="match status" value="1"/>
</dbReference>
<keyword evidence="1" id="KW-0479">Metal-binding</keyword>
<name>A0ABP8KG84_9MICO</name>